<accession>A0ABS7J7P9</accession>
<keyword evidence="4" id="KW-1185">Reference proteome</keyword>
<evidence type="ECO:0000313" key="3">
    <source>
        <dbReference type="EMBL" id="MBX7482958.1"/>
    </source>
</evidence>
<dbReference type="InterPro" id="IPR002059">
    <property type="entry name" value="CSP_DNA-bd"/>
</dbReference>
<sequence length="68" mass="7844">MANFGHIKHYNENTGTGFIRPEDGDDPIPFRKSEMRVAGETPKEETRVRYEIENDRLGEPQAVRLQKA</sequence>
<protein>
    <submittedName>
        <fullName evidence="3">Cold shock domain-containing protein</fullName>
    </submittedName>
</protein>
<name>A0ABS7J7P9_9SPHN</name>
<dbReference type="EMBL" id="JAIGNO010000006">
    <property type="protein sequence ID" value="MBX7482958.1"/>
    <property type="molecule type" value="Genomic_DNA"/>
</dbReference>
<dbReference type="Gene3D" id="2.40.50.140">
    <property type="entry name" value="Nucleic acid-binding proteins"/>
    <property type="match status" value="1"/>
</dbReference>
<reference evidence="3 4" key="1">
    <citation type="submission" date="2021-08" db="EMBL/GenBank/DDBJ databases">
        <title>Comparative Genomics Analysis of the Genus Qipengyuania Reveals Extensive Genetic Diversity and Metabolic Versatility, Including the Description of Fifteen Novel Species.</title>
        <authorList>
            <person name="Liu Y."/>
        </authorList>
    </citation>
    <scope>NUCLEOTIDE SEQUENCE [LARGE SCALE GENOMIC DNA]</scope>
    <source>
        <strain evidence="3 4">6D47A</strain>
    </source>
</reference>
<evidence type="ECO:0000259" key="2">
    <source>
        <dbReference type="PROSITE" id="PS51857"/>
    </source>
</evidence>
<gene>
    <name evidence="3" type="ORF">K3174_10475</name>
</gene>
<evidence type="ECO:0000256" key="1">
    <source>
        <dbReference type="SAM" id="MobiDB-lite"/>
    </source>
</evidence>
<feature type="region of interest" description="Disordered" evidence="1">
    <location>
        <begin position="1"/>
        <end position="30"/>
    </location>
</feature>
<organism evidence="3 4">
    <name type="scientific">Qipengyuania qiaonensis</name>
    <dbReference type="NCBI Taxonomy" id="2867240"/>
    <lineage>
        <taxon>Bacteria</taxon>
        <taxon>Pseudomonadati</taxon>
        <taxon>Pseudomonadota</taxon>
        <taxon>Alphaproteobacteria</taxon>
        <taxon>Sphingomonadales</taxon>
        <taxon>Erythrobacteraceae</taxon>
        <taxon>Qipengyuania</taxon>
    </lineage>
</organism>
<proteinExistence type="predicted"/>
<feature type="domain" description="CSD" evidence="2">
    <location>
        <begin position="2"/>
        <end position="67"/>
    </location>
</feature>
<dbReference type="RefSeq" id="WP_221558220.1">
    <property type="nucleotide sequence ID" value="NZ_JAIGNO010000006.1"/>
</dbReference>
<dbReference type="PROSITE" id="PS51857">
    <property type="entry name" value="CSD_2"/>
    <property type="match status" value="1"/>
</dbReference>
<dbReference type="SUPFAM" id="SSF50249">
    <property type="entry name" value="Nucleic acid-binding proteins"/>
    <property type="match status" value="1"/>
</dbReference>
<dbReference type="Pfam" id="PF00313">
    <property type="entry name" value="CSD"/>
    <property type="match status" value="1"/>
</dbReference>
<evidence type="ECO:0000313" key="4">
    <source>
        <dbReference type="Proteomes" id="UP000755104"/>
    </source>
</evidence>
<comment type="caution">
    <text evidence="3">The sequence shown here is derived from an EMBL/GenBank/DDBJ whole genome shotgun (WGS) entry which is preliminary data.</text>
</comment>
<dbReference type="InterPro" id="IPR012340">
    <property type="entry name" value="NA-bd_OB-fold"/>
</dbReference>
<dbReference type="Proteomes" id="UP000755104">
    <property type="component" value="Unassembled WGS sequence"/>
</dbReference>